<dbReference type="PROSITE" id="PS50839">
    <property type="entry name" value="CHASE"/>
    <property type="match status" value="1"/>
</dbReference>
<feature type="domain" description="CHASE" evidence="7">
    <location>
        <begin position="116"/>
        <end position="253"/>
    </location>
</feature>
<dbReference type="InterPro" id="IPR006189">
    <property type="entry name" value="CHASE_dom"/>
</dbReference>
<evidence type="ECO:0000256" key="3">
    <source>
        <dbReference type="ARBA" id="ARBA00022989"/>
    </source>
</evidence>
<dbReference type="PANTHER" id="PTHR44757">
    <property type="entry name" value="DIGUANYLATE CYCLASE DGCP"/>
    <property type="match status" value="1"/>
</dbReference>
<dbReference type="Gene3D" id="3.30.450.20">
    <property type="entry name" value="PAS domain"/>
    <property type="match status" value="2"/>
</dbReference>
<gene>
    <name evidence="8" type="ORF">SAMN04487964_11313</name>
</gene>
<dbReference type="PANTHER" id="PTHR44757:SF2">
    <property type="entry name" value="BIOFILM ARCHITECTURE MAINTENANCE PROTEIN MBAA"/>
    <property type="match status" value="1"/>
</dbReference>
<evidence type="ECO:0000259" key="7">
    <source>
        <dbReference type="PROSITE" id="PS50839"/>
    </source>
</evidence>
<dbReference type="InterPro" id="IPR052155">
    <property type="entry name" value="Biofilm_reg_signaling"/>
</dbReference>
<dbReference type="Pfam" id="PF13426">
    <property type="entry name" value="PAS_9"/>
    <property type="match status" value="2"/>
</dbReference>
<accession>A0ABY1S2V2</accession>
<feature type="transmembrane region" description="Helical" evidence="5">
    <location>
        <begin position="20"/>
        <end position="42"/>
    </location>
</feature>
<reference evidence="8 9" key="1">
    <citation type="submission" date="2017-05" db="EMBL/GenBank/DDBJ databases">
        <authorList>
            <person name="Varghese N."/>
            <person name="Submissions S."/>
        </authorList>
    </citation>
    <scope>NUCLEOTIDE SEQUENCE [LARGE SCALE GENOMIC DNA]</scope>
    <source>
        <strain evidence="8 9">CGMCC 1.7287</strain>
    </source>
</reference>
<dbReference type="NCBIfam" id="TIGR00229">
    <property type="entry name" value="sensory_box"/>
    <property type="match status" value="2"/>
</dbReference>
<dbReference type="PROSITE" id="PS50112">
    <property type="entry name" value="PAS"/>
    <property type="match status" value="1"/>
</dbReference>
<protein>
    <submittedName>
        <fullName evidence="8">PAS domain S-box-containing protein</fullName>
    </submittedName>
</protein>
<evidence type="ECO:0000313" key="8">
    <source>
        <dbReference type="EMBL" id="SMR77144.1"/>
    </source>
</evidence>
<evidence type="ECO:0000256" key="1">
    <source>
        <dbReference type="ARBA" id="ARBA00004370"/>
    </source>
</evidence>
<dbReference type="Pfam" id="PF03924">
    <property type="entry name" value="CHASE"/>
    <property type="match status" value="1"/>
</dbReference>
<dbReference type="EMBL" id="FXWV01000013">
    <property type="protein sequence ID" value="SMR77144.1"/>
    <property type="molecule type" value="Genomic_DNA"/>
</dbReference>
<keyword evidence="4 5" id="KW-0472">Membrane</keyword>
<evidence type="ECO:0000256" key="2">
    <source>
        <dbReference type="ARBA" id="ARBA00022692"/>
    </source>
</evidence>
<evidence type="ECO:0000259" key="6">
    <source>
        <dbReference type="PROSITE" id="PS50112"/>
    </source>
</evidence>
<keyword evidence="2 5" id="KW-0812">Transmembrane</keyword>
<dbReference type="Gene3D" id="3.30.450.350">
    <property type="entry name" value="CHASE domain"/>
    <property type="match status" value="1"/>
</dbReference>
<dbReference type="SMART" id="SM00091">
    <property type="entry name" value="PAS"/>
    <property type="match status" value="2"/>
</dbReference>
<dbReference type="InterPro" id="IPR000014">
    <property type="entry name" value="PAS"/>
</dbReference>
<evidence type="ECO:0000313" key="9">
    <source>
        <dbReference type="Proteomes" id="UP001159257"/>
    </source>
</evidence>
<dbReference type="Proteomes" id="UP001159257">
    <property type="component" value="Unassembled WGS sequence"/>
</dbReference>
<feature type="domain" description="PAS" evidence="6">
    <location>
        <begin position="481"/>
        <end position="527"/>
    </location>
</feature>
<dbReference type="SUPFAM" id="SSF55785">
    <property type="entry name" value="PYP-like sensor domain (PAS domain)"/>
    <property type="match status" value="2"/>
</dbReference>
<sequence>MQIDAKLDESSRDSRRHLQFWQSPVLALLILVSGLALSFYLSSHFAKQSRERLQDRFQATVQQTTRVIQEKVDRFSLLMMAGRGLVLNNPSLNSAELNVRWHRMFDSFNVNYGDIGVVGLSFTRFIAAHSRETFIDEFNRNNSRKLTIFPPPADNQPSLVVMHLVPKSIEDRVLGYDIMSEEKRRQAVLETLRTGKMVLSRPLSLLPTDINSLDYLQMLPVRSVLSDGETHFLGVVTIGFSMSMLINSSLEDLPTPMRIQLIDTRESLETPGFDTHPDLGNTPPLLSMTRIITIGKHSLTLRISSLDPSAISAFSRHYDTATLMSGISITLMLTLISMFFIVTRQQALQLSRNMAAQAEEMYQRYESLFAQSPEAIVVHVNGKVELANQHAARLFGCGSPDELYQRDITELVHPTSIEFVERRREILSSGSPLEPAEQLLLRCNGQPFMAEVSSSLINYQGQEGIQVVFRDITAAKQQRLEHRMASTLFEHSADSIMVTDNRGKIEMANPSFQRLTGYSSKSVIGRTPDLLNAGHHSSEFFYKLWSSAKGNGFWRGDIVNRRKNGQLYIQETEIHSLRNETQDITHFVCFMRDVTQQRDGLEIDVSSTTAQQPSKLPNRLHFHASAESDLRRAKETNTPFEVGIIRIGHPSTPVDGTDKNHDQLERLSLVAQILESATNNIRVALLSDHELAIAKDGTASVCDGAQLRKYILKHLPPASESRTDITVAIARYPEDGCDLESLMLVAKNRADQA</sequence>
<dbReference type="RefSeq" id="WP_239042230.1">
    <property type="nucleotide sequence ID" value="NZ_BAAAEY010000012.1"/>
</dbReference>
<evidence type="ECO:0000256" key="4">
    <source>
        <dbReference type="ARBA" id="ARBA00023136"/>
    </source>
</evidence>
<evidence type="ECO:0000256" key="5">
    <source>
        <dbReference type="SAM" id="Phobius"/>
    </source>
</evidence>
<keyword evidence="3 5" id="KW-1133">Transmembrane helix</keyword>
<dbReference type="InterPro" id="IPR042240">
    <property type="entry name" value="CHASE_sf"/>
</dbReference>
<name>A0ABY1S2V2_9GAMM</name>
<proteinExistence type="predicted"/>
<dbReference type="SMART" id="SM01079">
    <property type="entry name" value="CHASE"/>
    <property type="match status" value="1"/>
</dbReference>
<comment type="caution">
    <text evidence="8">The sequence shown here is derived from an EMBL/GenBank/DDBJ whole genome shotgun (WGS) entry which is preliminary data.</text>
</comment>
<keyword evidence="9" id="KW-1185">Reference proteome</keyword>
<comment type="subcellular location">
    <subcellularLocation>
        <location evidence="1">Membrane</location>
    </subcellularLocation>
</comment>
<feature type="transmembrane region" description="Helical" evidence="5">
    <location>
        <begin position="323"/>
        <end position="342"/>
    </location>
</feature>
<dbReference type="SMART" id="SM00086">
    <property type="entry name" value="PAC"/>
    <property type="match status" value="2"/>
</dbReference>
<dbReference type="InterPro" id="IPR001610">
    <property type="entry name" value="PAC"/>
</dbReference>
<organism evidence="8 9">
    <name type="scientific">Marinobacterium sediminicola</name>
    <dbReference type="NCBI Taxonomy" id="518898"/>
    <lineage>
        <taxon>Bacteria</taxon>
        <taxon>Pseudomonadati</taxon>
        <taxon>Pseudomonadota</taxon>
        <taxon>Gammaproteobacteria</taxon>
        <taxon>Oceanospirillales</taxon>
        <taxon>Oceanospirillaceae</taxon>
        <taxon>Marinobacterium</taxon>
    </lineage>
</organism>
<dbReference type="InterPro" id="IPR035965">
    <property type="entry name" value="PAS-like_dom_sf"/>
</dbReference>
<dbReference type="CDD" id="cd00130">
    <property type="entry name" value="PAS"/>
    <property type="match status" value="2"/>
</dbReference>